<dbReference type="Pfam" id="PF03358">
    <property type="entry name" value="FMN_red"/>
    <property type="match status" value="1"/>
</dbReference>
<dbReference type="RefSeq" id="WP_037301273.1">
    <property type="nucleotide sequence ID" value="NZ_ATAX01000036.1"/>
</dbReference>
<dbReference type="AlphaFoldDB" id="W7UB15"/>
<dbReference type="PATRIC" id="fig|1341157.4.peg.3036"/>
<dbReference type="SUPFAM" id="SSF52218">
    <property type="entry name" value="Flavoproteins"/>
    <property type="match status" value="1"/>
</dbReference>
<proteinExistence type="predicted"/>
<dbReference type="Proteomes" id="UP000019365">
    <property type="component" value="Unassembled WGS sequence"/>
</dbReference>
<dbReference type="InterPro" id="IPR051796">
    <property type="entry name" value="ISF_SsuE-like"/>
</dbReference>
<evidence type="ECO:0000256" key="1">
    <source>
        <dbReference type="ARBA" id="ARBA00022630"/>
    </source>
</evidence>
<dbReference type="InterPro" id="IPR029039">
    <property type="entry name" value="Flavoprotein-like_sf"/>
</dbReference>
<dbReference type="OrthoDB" id="9805976at2"/>
<organism evidence="4 5">
    <name type="scientific">Ruminococcus flavefaciens 007c</name>
    <dbReference type="NCBI Taxonomy" id="1341157"/>
    <lineage>
        <taxon>Bacteria</taxon>
        <taxon>Bacillati</taxon>
        <taxon>Bacillota</taxon>
        <taxon>Clostridia</taxon>
        <taxon>Eubacteriales</taxon>
        <taxon>Oscillospiraceae</taxon>
        <taxon>Ruminococcus</taxon>
    </lineage>
</organism>
<keyword evidence="1" id="KW-0285">Flavoprotein</keyword>
<accession>W7UB15</accession>
<keyword evidence="5" id="KW-1185">Reference proteome</keyword>
<evidence type="ECO:0000256" key="2">
    <source>
        <dbReference type="ARBA" id="ARBA00022643"/>
    </source>
</evidence>
<evidence type="ECO:0000313" key="4">
    <source>
        <dbReference type="EMBL" id="EWM52266.1"/>
    </source>
</evidence>
<comment type="caution">
    <text evidence="4">The sequence shown here is derived from an EMBL/GenBank/DDBJ whole genome shotgun (WGS) entry which is preliminary data.</text>
</comment>
<gene>
    <name evidence="4" type="ORF">RF007C_13010</name>
</gene>
<reference evidence="4 5" key="1">
    <citation type="journal article" date="2014" name="PLoS ONE">
        <title>Rumen cellulosomics: divergent fiber-degrading strategies revealed by comparative genome-wide analysis of six ruminococcal strains.</title>
        <authorList>
            <person name="Dassa B."/>
            <person name="Borovok I."/>
            <person name="Ruimy-Israeli V."/>
            <person name="Lamed R."/>
            <person name="Flint H.J."/>
            <person name="Duncan S.H."/>
            <person name="Henrissat B."/>
            <person name="Coutinho P."/>
            <person name="Morrison M."/>
            <person name="Mosoni P."/>
            <person name="Yeoman C.J."/>
            <person name="White B.A."/>
            <person name="Bayer E.A."/>
        </authorList>
    </citation>
    <scope>NUCLEOTIDE SEQUENCE [LARGE SCALE GENOMIC DNA]</scope>
    <source>
        <strain evidence="4 5">007c</strain>
    </source>
</reference>
<feature type="domain" description="NADPH-dependent FMN reductase-like" evidence="3">
    <location>
        <begin position="1"/>
        <end position="122"/>
    </location>
</feature>
<dbReference type="eggNOG" id="COG0655">
    <property type="taxonomic scope" value="Bacteria"/>
</dbReference>
<dbReference type="PANTHER" id="PTHR43278:SF4">
    <property type="entry name" value="NAD(P)H-DEPENDENT FMN-CONTAINING OXIDOREDUCTASE YWQN-RELATED"/>
    <property type="match status" value="1"/>
</dbReference>
<evidence type="ECO:0000259" key="3">
    <source>
        <dbReference type="Pfam" id="PF03358"/>
    </source>
</evidence>
<name>W7UB15_RUMFL</name>
<dbReference type="Gene3D" id="3.40.50.360">
    <property type="match status" value="1"/>
</dbReference>
<sequence length="177" mass="19525">MKVLIITGSSHKNGTTAYLAEQFIKGAEEAGHEIFRFDSADKEVHPCIACEKCHGDTPECVFKDDMQELNPHLIEADAVVLVSPIYYYGMSAQIKAVIDRFYANDAFLHGGKKAVLMVTMADTSTETANGAAASFRGMTKYLEWEIAGTVIAVNCMTQDMIRNTVYPKQAYELGRSL</sequence>
<protein>
    <recommendedName>
        <fullName evidence="3">NADPH-dependent FMN reductase-like domain-containing protein</fullName>
    </recommendedName>
</protein>
<dbReference type="EMBL" id="ATAX01000036">
    <property type="protein sequence ID" value="EWM52266.1"/>
    <property type="molecule type" value="Genomic_DNA"/>
</dbReference>
<dbReference type="InterPro" id="IPR005025">
    <property type="entry name" value="FMN_Rdtase-like_dom"/>
</dbReference>
<evidence type="ECO:0000313" key="5">
    <source>
        <dbReference type="Proteomes" id="UP000019365"/>
    </source>
</evidence>
<keyword evidence="2" id="KW-0288">FMN</keyword>
<dbReference type="GO" id="GO:0016491">
    <property type="term" value="F:oxidoreductase activity"/>
    <property type="evidence" value="ECO:0007669"/>
    <property type="project" value="InterPro"/>
</dbReference>
<dbReference type="PANTHER" id="PTHR43278">
    <property type="entry name" value="NAD(P)H-DEPENDENT FMN-CONTAINING OXIDOREDUCTASE YWQN-RELATED"/>
    <property type="match status" value="1"/>
</dbReference>